<organism evidence="2 3">
    <name type="scientific">Nonomuraea longicatena</name>
    <dbReference type="NCBI Taxonomy" id="83682"/>
    <lineage>
        <taxon>Bacteria</taxon>
        <taxon>Bacillati</taxon>
        <taxon>Actinomycetota</taxon>
        <taxon>Actinomycetes</taxon>
        <taxon>Streptosporangiales</taxon>
        <taxon>Streptosporangiaceae</taxon>
        <taxon>Nonomuraea</taxon>
    </lineage>
</organism>
<dbReference type="Proteomes" id="UP001501578">
    <property type="component" value="Unassembled WGS sequence"/>
</dbReference>
<dbReference type="PANTHER" id="PTHR11559">
    <property type="entry name" value="CARBOXYLESTERASE"/>
    <property type="match status" value="1"/>
</dbReference>
<dbReference type="InterPro" id="IPR029058">
    <property type="entry name" value="AB_hydrolase_fold"/>
</dbReference>
<dbReference type="Pfam" id="PF00135">
    <property type="entry name" value="COesterase"/>
    <property type="match status" value="1"/>
</dbReference>
<dbReference type="EMBL" id="BAAAHQ010000001">
    <property type="protein sequence ID" value="GAA0913468.1"/>
    <property type="molecule type" value="Genomic_DNA"/>
</dbReference>
<name>A0ABP3Z4L2_9ACTN</name>
<feature type="domain" description="Carboxylesterase type B" evidence="1">
    <location>
        <begin position="2"/>
        <end position="315"/>
    </location>
</feature>
<dbReference type="Gene3D" id="3.40.50.1820">
    <property type="entry name" value="alpha/beta hydrolase"/>
    <property type="match status" value="1"/>
</dbReference>
<dbReference type="SUPFAM" id="SSF53474">
    <property type="entry name" value="alpha/beta-Hydrolases"/>
    <property type="match status" value="1"/>
</dbReference>
<gene>
    <name evidence="2" type="ORF">GCM10009560_05640</name>
</gene>
<evidence type="ECO:0000313" key="3">
    <source>
        <dbReference type="Proteomes" id="UP001501578"/>
    </source>
</evidence>
<keyword evidence="3" id="KW-1185">Reference proteome</keyword>
<comment type="caution">
    <text evidence="2">The sequence shown here is derived from an EMBL/GenBank/DDBJ whole genome shotgun (WGS) entry which is preliminary data.</text>
</comment>
<proteinExistence type="predicted"/>
<evidence type="ECO:0000313" key="2">
    <source>
        <dbReference type="EMBL" id="GAA0913468.1"/>
    </source>
</evidence>
<reference evidence="3" key="1">
    <citation type="journal article" date="2019" name="Int. J. Syst. Evol. Microbiol.">
        <title>The Global Catalogue of Microorganisms (GCM) 10K type strain sequencing project: providing services to taxonomists for standard genome sequencing and annotation.</title>
        <authorList>
            <consortium name="The Broad Institute Genomics Platform"/>
            <consortium name="The Broad Institute Genome Sequencing Center for Infectious Disease"/>
            <person name="Wu L."/>
            <person name="Ma J."/>
        </authorList>
    </citation>
    <scope>NUCLEOTIDE SEQUENCE [LARGE SCALE GENOMIC DNA]</scope>
    <source>
        <strain evidence="3">JCM 11136</strain>
    </source>
</reference>
<protein>
    <recommendedName>
        <fullName evidence="1">Carboxylesterase type B domain-containing protein</fullName>
    </recommendedName>
</protein>
<sequence>MSTCALLTSPATKGLIDKAVIQSGSCMLDWVSGTYLPLPGMPSFTPYSSRKANAATGEDAAKKLGCAPGEELACMRAKPVAELMKVNDTFSSQLAYDTPLLPLNPPQALRQGDFLRVPVLSGGTKDESNGFIYGAGKAGFPVTAANYPELMRGAFGAKADAVLKKYPLADYASPALAWATVGNDRAWGCPTFAGNTAMAAHTKVYAYEFADEKAPNIGEIAADFPPGAQHGSELPYLFDLGGYEWPTLTSEQWRLAEQMIGYWTAFARTGNPNSAGAPDWPVFTKAGKTVLSLKPTSQGGIGPADYSSAHRCDFWRGLTG</sequence>
<dbReference type="InterPro" id="IPR002018">
    <property type="entry name" value="CarbesteraseB"/>
</dbReference>
<dbReference type="InterPro" id="IPR050309">
    <property type="entry name" value="Type-B_Carboxylest/Lipase"/>
</dbReference>
<accession>A0ABP3Z4L2</accession>
<evidence type="ECO:0000259" key="1">
    <source>
        <dbReference type="Pfam" id="PF00135"/>
    </source>
</evidence>